<comment type="caution">
    <text evidence="7">The sequence shown here is derived from an EMBL/GenBank/DDBJ whole genome shotgun (WGS) entry which is preliminary data.</text>
</comment>
<feature type="transmembrane region" description="Helical" evidence="5">
    <location>
        <begin position="140"/>
        <end position="167"/>
    </location>
</feature>
<dbReference type="InterPro" id="IPR017452">
    <property type="entry name" value="GPCR_Rhodpsn_7TM"/>
</dbReference>
<comment type="subcellular location">
    <subcellularLocation>
        <location evidence="1">Membrane</location>
    </subcellularLocation>
</comment>
<feature type="transmembrane region" description="Helical" evidence="5">
    <location>
        <begin position="233"/>
        <end position="256"/>
    </location>
</feature>
<gene>
    <name evidence="7" type="ORF">EGW08_007051</name>
</gene>
<accession>A0A433TUB0</accession>
<dbReference type="AlphaFoldDB" id="A0A433TUB0"/>
<evidence type="ECO:0000256" key="4">
    <source>
        <dbReference type="ARBA" id="ARBA00023136"/>
    </source>
</evidence>
<name>A0A433TUB0_ELYCH</name>
<dbReference type="PANTHER" id="PTHR46641:SF2">
    <property type="entry name" value="FMRFAMIDE RECEPTOR"/>
    <property type="match status" value="1"/>
</dbReference>
<protein>
    <recommendedName>
        <fullName evidence="6">G-protein coupled receptors family 1 profile domain-containing protein</fullName>
    </recommendedName>
</protein>
<dbReference type="EMBL" id="RQTK01000179">
    <property type="protein sequence ID" value="RUS85147.1"/>
    <property type="molecule type" value="Genomic_DNA"/>
</dbReference>
<feature type="transmembrane region" description="Helical" evidence="5">
    <location>
        <begin position="87"/>
        <end position="108"/>
    </location>
</feature>
<feature type="transmembrane region" description="Helical" evidence="5">
    <location>
        <begin position="60"/>
        <end position="80"/>
    </location>
</feature>
<dbReference type="Gene3D" id="1.20.1070.10">
    <property type="entry name" value="Rhodopsin 7-helix transmembrane proteins"/>
    <property type="match status" value="1"/>
</dbReference>
<sequence length="430" mass="48671">MEDTSSGPTYHDPVGFLFFSVVNSSVREANQSVTTNLLNMSLLQQYETKRCRYLGFRSTQVAMCALGLVGNIGVILAWTVNRRTTPIVNLMTSLACWDLGLLATFMYYCVRNFKWWYFRMNVLSPPWSGSLYEMGHDAPMYLAIVAFNCFVCTSVFTVLAISVVRYIAVVRPLMVRGVCSRERIKMLVASIMLSSILLAFCFCFKWLCLSFGASVKRSRFCQIVFHNRRAFSYPSFIIIGWLPWIGIIPLSVLLVIQLTRIPKTLKVRRGLYSGAIGCGTRRITIYVICMVIISIMTYPVAFNLFLAMEESPNWDQSTKEILFLASDFLFIFNSIAHIFLLCFGGTFFRSLLHDRMSWLCSFLCCVLKSFSQHLHGDENLNELDLAGGGDDCVDDDCSRDHPTLSKDVSFNENRVSCSAINGKEVLTSCL</sequence>
<dbReference type="InterPro" id="IPR052954">
    <property type="entry name" value="GPCR-Ligand_Int"/>
</dbReference>
<evidence type="ECO:0000256" key="3">
    <source>
        <dbReference type="ARBA" id="ARBA00022989"/>
    </source>
</evidence>
<keyword evidence="8" id="KW-1185">Reference proteome</keyword>
<evidence type="ECO:0000256" key="5">
    <source>
        <dbReference type="SAM" id="Phobius"/>
    </source>
</evidence>
<keyword evidence="4 5" id="KW-0472">Membrane</keyword>
<evidence type="ECO:0000256" key="2">
    <source>
        <dbReference type="ARBA" id="ARBA00022692"/>
    </source>
</evidence>
<dbReference type="GO" id="GO:0004930">
    <property type="term" value="F:G protein-coupled receptor activity"/>
    <property type="evidence" value="ECO:0007669"/>
    <property type="project" value="InterPro"/>
</dbReference>
<dbReference type="Proteomes" id="UP000271974">
    <property type="component" value="Unassembled WGS sequence"/>
</dbReference>
<proteinExistence type="predicted"/>
<reference evidence="7 8" key="1">
    <citation type="submission" date="2019-01" db="EMBL/GenBank/DDBJ databases">
        <title>A draft genome assembly of the solar-powered sea slug Elysia chlorotica.</title>
        <authorList>
            <person name="Cai H."/>
            <person name="Li Q."/>
            <person name="Fang X."/>
            <person name="Li J."/>
            <person name="Curtis N.E."/>
            <person name="Altenburger A."/>
            <person name="Shibata T."/>
            <person name="Feng M."/>
            <person name="Maeda T."/>
            <person name="Schwartz J.A."/>
            <person name="Shigenobu S."/>
            <person name="Lundholm N."/>
            <person name="Nishiyama T."/>
            <person name="Yang H."/>
            <person name="Hasebe M."/>
            <person name="Li S."/>
            <person name="Pierce S.K."/>
            <person name="Wang J."/>
        </authorList>
    </citation>
    <scope>NUCLEOTIDE SEQUENCE [LARGE SCALE GENOMIC DNA]</scope>
    <source>
        <strain evidence="7">EC2010</strain>
        <tissue evidence="7">Whole organism of an adult</tissue>
    </source>
</reference>
<evidence type="ECO:0000259" key="6">
    <source>
        <dbReference type="PROSITE" id="PS50262"/>
    </source>
</evidence>
<dbReference type="PROSITE" id="PS50262">
    <property type="entry name" value="G_PROTEIN_RECEP_F1_2"/>
    <property type="match status" value="1"/>
</dbReference>
<dbReference type="Pfam" id="PF00001">
    <property type="entry name" value="7tm_1"/>
    <property type="match status" value="1"/>
</dbReference>
<feature type="domain" description="G-protein coupled receptors family 1 profile" evidence="6">
    <location>
        <begin position="70"/>
        <end position="341"/>
    </location>
</feature>
<dbReference type="PANTHER" id="PTHR46641">
    <property type="entry name" value="FMRFAMIDE RECEPTOR-RELATED"/>
    <property type="match status" value="1"/>
</dbReference>
<dbReference type="OrthoDB" id="6136932at2759"/>
<evidence type="ECO:0000256" key="1">
    <source>
        <dbReference type="ARBA" id="ARBA00004370"/>
    </source>
</evidence>
<evidence type="ECO:0000313" key="7">
    <source>
        <dbReference type="EMBL" id="RUS85147.1"/>
    </source>
</evidence>
<organism evidence="7 8">
    <name type="scientific">Elysia chlorotica</name>
    <name type="common">Eastern emerald elysia</name>
    <name type="synonym">Sea slug</name>
    <dbReference type="NCBI Taxonomy" id="188477"/>
    <lineage>
        <taxon>Eukaryota</taxon>
        <taxon>Metazoa</taxon>
        <taxon>Spiralia</taxon>
        <taxon>Lophotrochozoa</taxon>
        <taxon>Mollusca</taxon>
        <taxon>Gastropoda</taxon>
        <taxon>Heterobranchia</taxon>
        <taxon>Euthyneura</taxon>
        <taxon>Panpulmonata</taxon>
        <taxon>Sacoglossa</taxon>
        <taxon>Placobranchoidea</taxon>
        <taxon>Plakobranchidae</taxon>
        <taxon>Elysia</taxon>
    </lineage>
</organism>
<feature type="transmembrane region" description="Helical" evidence="5">
    <location>
        <begin position="187"/>
        <end position="213"/>
    </location>
</feature>
<dbReference type="GO" id="GO:0016020">
    <property type="term" value="C:membrane"/>
    <property type="evidence" value="ECO:0007669"/>
    <property type="project" value="UniProtKB-SubCell"/>
</dbReference>
<evidence type="ECO:0000313" key="8">
    <source>
        <dbReference type="Proteomes" id="UP000271974"/>
    </source>
</evidence>
<keyword evidence="3 5" id="KW-1133">Transmembrane helix</keyword>
<feature type="transmembrane region" description="Helical" evidence="5">
    <location>
        <begin position="283"/>
        <end position="308"/>
    </location>
</feature>
<feature type="transmembrane region" description="Helical" evidence="5">
    <location>
        <begin position="328"/>
        <end position="348"/>
    </location>
</feature>
<dbReference type="SUPFAM" id="SSF81321">
    <property type="entry name" value="Family A G protein-coupled receptor-like"/>
    <property type="match status" value="1"/>
</dbReference>
<keyword evidence="2 5" id="KW-0812">Transmembrane</keyword>
<dbReference type="InterPro" id="IPR000276">
    <property type="entry name" value="GPCR_Rhodpsn"/>
</dbReference>